<dbReference type="Pfam" id="PF12146">
    <property type="entry name" value="Hydrolase_4"/>
    <property type="match status" value="1"/>
</dbReference>
<dbReference type="SUPFAM" id="SSF53474">
    <property type="entry name" value="alpha/beta-Hydrolases"/>
    <property type="match status" value="1"/>
</dbReference>
<evidence type="ECO:0000259" key="2">
    <source>
        <dbReference type="Pfam" id="PF12146"/>
    </source>
</evidence>
<evidence type="ECO:0000256" key="1">
    <source>
        <dbReference type="SAM" id="MobiDB-lite"/>
    </source>
</evidence>
<accession>A0A382YD63</accession>
<protein>
    <recommendedName>
        <fullName evidence="2">Serine aminopeptidase S33 domain-containing protein</fullName>
    </recommendedName>
</protein>
<dbReference type="InterPro" id="IPR022742">
    <property type="entry name" value="Hydrolase_4"/>
</dbReference>
<dbReference type="Gene3D" id="3.40.50.1820">
    <property type="entry name" value="alpha/beta hydrolase"/>
    <property type="match status" value="1"/>
</dbReference>
<evidence type="ECO:0000313" key="3">
    <source>
        <dbReference type="EMBL" id="SVD81174.1"/>
    </source>
</evidence>
<dbReference type="EMBL" id="UINC01174845">
    <property type="protein sequence ID" value="SVD81174.1"/>
    <property type="molecule type" value="Genomic_DNA"/>
</dbReference>
<name>A0A382YD63_9ZZZZ</name>
<feature type="region of interest" description="Disordered" evidence="1">
    <location>
        <begin position="1"/>
        <end position="33"/>
    </location>
</feature>
<organism evidence="3">
    <name type="scientific">marine metagenome</name>
    <dbReference type="NCBI Taxonomy" id="408172"/>
    <lineage>
        <taxon>unclassified sequences</taxon>
        <taxon>metagenomes</taxon>
        <taxon>ecological metagenomes</taxon>
    </lineage>
</organism>
<dbReference type="AlphaFoldDB" id="A0A382YD63"/>
<feature type="non-terminal residue" evidence="3">
    <location>
        <position position="138"/>
    </location>
</feature>
<proteinExistence type="predicted"/>
<sequence length="138" mass="15467">MKTNDLGREPAAMQTRDRSSEPTDPLLVATPRDPVPEGAVAEFLAMADATRIRVARWTAAQGGGTPRGTVVVLNGRSEFIEKYFETIESLRARGFAVATLDWRGQGRSDRPLANRQKGHVDDFEEYLSDLQHFHTRWV</sequence>
<reference evidence="3" key="1">
    <citation type="submission" date="2018-05" db="EMBL/GenBank/DDBJ databases">
        <authorList>
            <person name="Lanie J.A."/>
            <person name="Ng W.-L."/>
            <person name="Kazmierczak K.M."/>
            <person name="Andrzejewski T.M."/>
            <person name="Davidsen T.M."/>
            <person name="Wayne K.J."/>
            <person name="Tettelin H."/>
            <person name="Glass J.I."/>
            <person name="Rusch D."/>
            <person name="Podicherti R."/>
            <person name="Tsui H.-C.T."/>
            <person name="Winkler M.E."/>
        </authorList>
    </citation>
    <scope>NUCLEOTIDE SEQUENCE</scope>
</reference>
<gene>
    <name evidence="3" type="ORF">METZ01_LOCUS434028</name>
</gene>
<dbReference type="InterPro" id="IPR029058">
    <property type="entry name" value="AB_hydrolase_fold"/>
</dbReference>
<feature type="domain" description="Serine aminopeptidase S33" evidence="2">
    <location>
        <begin position="65"/>
        <end position="134"/>
    </location>
</feature>